<dbReference type="AlphaFoldDB" id="A0A413N6Q3"/>
<name>A0A413N6Q3_BACUN</name>
<evidence type="ECO:0000313" key="2">
    <source>
        <dbReference type="EMBL" id="RHH33672.1"/>
    </source>
</evidence>
<comment type="caution">
    <text evidence="1">The sequence shown here is derived from an EMBL/GenBank/DDBJ whole genome shotgun (WGS) entry which is preliminary data.</text>
</comment>
<evidence type="ECO:0008006" key="5">
    <source>
        <dbReference type="Google" id="ProtNLM"/>
    </source>
</evidence>
<dbReference type="Proteomes" id="UP000283766">
    <property type="component" value="Unassembled WGS sequence"/>
</dbReference>
<dbReference type="EMBL" id="QSEE01000028">
    <property type="protein sequence ID" value="RGZ44228.1"/>
    <property type="molecule type" value="Genomic_DNA"/>
</dbReference>
<dbReference type="Proteomes" id="UP000283684">
    <property type="component" value="Unassembled WGS sequence"/>
</dbReference>
<dbReference type="EMBL" id="QRJL01000002">
    <property type="protein sequence ID" value="RHH33672.1"/>
    <property type="molecule type" value="Genomic_DNA"/>
</dbReference>
<organism evidence="1 3">
    <name type="scientific">Bacteroides uniformis</name>
    <dbReference type="NCBI Taxonomy" id="820"/>
    <lineage>
        <taxon>Bacteria</taxon>
        <taxon>Pseudomonadati</taxon>
        <taxon>Bacteroidota</taxon>
        <taxon>Bacteroidia</taxon>
        <taxon>Bacteroidales</taxon>
        <taxon>Bacteroidaceae</taxon>
        <taxon>Bacteroides</taxon>
    </lineage>
</organism>
<sequence>MSSKVTQAGYKVIVDVEKINRLLTQLNDKEAKKAIKAALRKSILVIRKGAQSNLVSLFPSANKSVTKGGIIHKPLKNDINIAVYRNASGARIDLLDKRKKDSRSYILRFIELGTTERATKKGANRGNMKAYNFFGDAVTAKKTEAESMLEQNIVDAIKKIVNKK</sequence>
<accession>A0A413N6Q3</accession>
<evidence type="ECO:0000313" key="4">
    <source>
        <dbReference type="Proteomes" id="UP000283766"/>
    </source>
</evidence>
<evidence type="ECO:0000313" key="1">
    <source>
        <dbReference type="EMBL" id="RGZ44228.1"/>
    </source>
</evidence>
<reference evidence="3 4" key="1">
    <citation type="submission" date="2018-08" db="EMBL/GenBank/DDBJ databases">
        <title>A genome reference for cultivated species of the human gut microbiota.</title>
        <authorList>
            <person name="Zou Y."/>
            <person name="Xue W."/>
            <person name="Luo G."/>
        </authorList>
    </citation>
    <scope>NUCLEOTIDE SEQUENCE [LARGE SCALE GENOMIC DNA]</scope>
    <source>
        <strain evidence="2 4">AM18-14LB</strain>
        <strain evidence="1 3">AM50-4</strain>
    </source>
</reference>
<evidence type="ECO:0000313" key="3">
    <source>
        <dbReference type="Proteomes" id="UP000283684"/>
    </source>
</evidence>
<gene>
    <name evidence="2" type="ORF">DW216_05885</name>
    <name evidence="1" type="ORF">DW988_19155</name>
</gene>
<protein>
    <recommendedName>
        <fullName evidence="5">HK97 gp10 family phage protein</fullName>
    </recommendedName>
</protein>
<dbReference type="RefSeq" id="WP_117959315.1">
    <property type="nucleotide sequence ID" value="NZ_CAXSNS010000016.1"/>
</dbReference>
<proteinExistence type="predicted"/>